<organism evidence="2 3">
    <name type="scientific">Ordospora colligata OC4</name>
    <dbReference type="NCBI Taxonomy" id="1354746"/>
    <lineage>
        <taxon>Eukaryota</taxon>
        <taxon>Fungi</taxon>
        <taxon>Fungi incertae sedis</taxon>
        <taxon>Microsporidia</taxon>
        <taxon>Ordosporidae</taxon>
        <taxon>Ordospora</taxon>
    </lineage>
</organism>
<evidence type="ECO:0000313" key="3">
    <source>
        <dbReference type="Proteomes" id="UP000031056"/>
    </source>
</evidence>
<dbReference type="GeneID" id="26262567"/>
<keyword evidence="3" id="KW-1185">Reference proteome</keyword>
<feature type="region of interest" description="Disordered" evidence="1">
    <location>
        <begin position="105"/>
        <end position="137"/>
    </location>
</feature>
<comment type="caution">
    <text evidence="2">The sequence shown here is derived from an EMBL/GenBank/DDBJ whole genome shotgun (WGS) entry which is preliminary data.</text>
</comment>
<dbReference type="VEuPathDB" id="MicrosporidiaDB:M896_120500"/>
<evidence type="ECO:0000256" key="1">
    <source>
        <dbReference type="SAM" id="MobiDB-lite"/>
    </source>
</evidence>
<dbReference type="OrthoDB" id="2186004at2759"/>
<proteinExistence type="predicted"/>
<dbReference type="HOGENOM" id="CLU_063261_0_0_1"/>
<dbReference type="EMBL" id="JOKQ01000012">
    <property type="protein sequence ID" value="KHN68831.1"/>
    <property type="molecule type" value="Genomic_DNA"/>
</dbReference>
<name>A0A0B2UCS8_9MICR</name>
<protein>
    <submittedName>
        <fullName evidence="2">Uncharacterized protein</fullName>
    </submittedName>
</protein>
<dbReference type="InParanoid" id="A0A0B2UCS8"/>
<evidence type="ECO:0000313" key="2">
    <source>
        <dbReference type="EMBL" id="KHN68831.1"/>
    </source>
</evidence>
<dbReference type="Proteomes" id="UP000031056">
    <property type="component" value="Unassembled WGS sequence"/>
</dbReference>
<feature type="compositionally biased region" description="Basic and acidic residues" evidence="1">
    <location>
        <begin position="113"/>
        <end position="129"/>
    </location>
</feature>
<reference evidence="2 3" key="1">
    <citation type="journal article" date="2014" name="MBio">
        <title>The Ordospora colligata genome; evolution of extreme reduction in microsporidia and host-to-parasite horizontal gene transfer.</title>
        <authorList>
            <person name="Pombert J.-F."/>
            <person name="Haag K.L."/>
            <person name="Beidas S."/>
            <person name="Ebert D."/>
            <person name="Keeling P.J."/>
        </authorList>
    </citation>
    <scope>NUCLEOTIDE SEQUENCE [LARGE SCALE GENOMIC DNA]</scope>
    <source>
        <strain evidence="2 3">OC4</strain>
    </source>
</reference>
<sequence>MSMQNDRRGLRRQPRVIPMPLPAELREIIHDEAGDKASVVIDVLEGVSSTLSYENASSELLDILAPVVDGKAKMLVERIMEYSREECKGGKTYMAKNSSLLHDESVSAQTSSDMHRNQRRNAESDSKEGSKRRKAPEGVEVIVSKMNEGRHSVEDLKAYAARYGKVLGCRKIASDRFVVVFELLNSADEFVRSPEPVLNDISIKKFYHLVDANTKSDLRKLFEEQENIMKRMPGEFHTTLLNRLKKVNIQIRSLVMNDRPKEVVVDHKKGFDQENSLYYNCF</sequence>
<dbReference type="AlphaFoldDB" id="A0A0B2UCS8"/>
<accession>A0A0B2UCS8</accession>
<gene>
    <name evidence="2" type="ORF">M896_120500</name>
</gene>
<dbReference type="RefSeq" id="XP_014562873.1">
    <property type="nucleotide sequence ID" value="XM_014707387.1"/>
</dbReference>